<gene>
    <name evidence="1" type="ORF">SAMN02746062_01188</name>
</gene>
<dbReference type="OrthoDB" id="3251881at2"/>
<dbReference type="AlphaFoldDB" id="A0A286EBM5"/>
<dbReference type="Proteomes" id="UP000219669">
    <property type="component" value="Unassembled WGS sequence"/>
</dbReference>
<reference evidence="1 2" key="1">
    <citation type="submission" date="2017-09" db="EMBL/GenBank/DDBJ databases">
        <authorList>
            <person name="Ehlers B."/>
            <person name="Leendertz F.H."/>
        </authorList>
    </citation>
    <scope>NUCLEOTIDE SEQUENCE [LARGE SCALE GENOMIC DNA]</scope>
    <source>
        <strain evidence="1 2">DSM 16848</strain>
    </source>
</reference>
<dbReference type="EMBL" id="OCNF01000008">
    <property type="protein sequence ID" value="SOD68288.1"/>
    <property type="molecule type" value="Genomic_DNA"/>
</dbReference>
<organism evidence="1 2">
    <name type="scientific">Alysiella filiformis DSM 16848</name>
    <dbReference type="NCBI Taxonomy" id="1120981"/>
    <lineage>
        <taxon>Bacteria</taxon>
        <taxon>Pseudomonadati</taxon>
        <taxon>Pseudomonadota</taxon>
        <taxon>Betaproteobacteria</taxon>
        <taxon>Neisseriales</taxon>
        <taxon>Neisseriaceae</taxon>
        <taxon>Alysiella</taxon>
    </lineage>
</organism>
<accession>A0A286EBM5</accession>
<sequence length="343" mass="40647">MSAKNILLAMPTNHNLHLIFEENLKYHGFHVCNISHFFHTEFRYPNLPTRLATKFRQLFLQEKKAKQNLQFRLAKETILNEIKKIEQFDFALFIRPDIYPLALIEQLKPHVAKWVAYQWDGIGRYPEVNDYIEQFDRFFLFDPHDFRQPEHRFLPTTNFYFDHLPPLPHNPQNDCYFVGAHLDERVAEISQFAQFAQAHGLKLDFNVGCAVRHEKTLRPLYPHNVTVSGQTYGFADNLARLQNSRILVDFKTPVHHGLSFRSFEALGYRKKLITTNHEIAHYDFYHPNNVCIWDGQDFDKISAFLALPYHELPPHIYEKYRFGNWIRHILNLTPHIPISLPNI</sequence>
<keyword evidence="2" id="KW-1185">Reference proteome</keyword>
<evidence type="ECO:0000313" key="2">
    <source>
        <dbReference type="Proteomes" id="UP000219669"/>
    </source>
</evidence>
<dbReference type="RefSeq" id="WP_097114241.1">
    <property type="nucleotide sequence ID" value="NZ_CP083931.1"/>
</dbReference>
<proteinExistence type="predicted"/>
<evidence type="ECO:0000313" key="1">
    <source>
        <dbReference type="EMBL" id="SOD68288.1"/>
    </source>
</evidence>
<name>A0A286EBM5_9NEIS</name>
<protein>
    <submittedName>
        <fullName evidence="1">Uncharacterized protein</fullName>
    </submittedName>
</protein>